<gene>
    <name evidence="1" type="ordered locus">Francci3_4128</name>
</gene>
<evidence type="ECO:0000313" key="1">
    <source>
        <dbReference type="EMBL" id="ABD13476.1"/>
    </source>
</evidence>
<proteinExistence type="predicted"/>
<dbReference type="STRING" id="106370.Francci3_4128"/>
<dbReference type="KEGG" id="fra:Francci3_4128"/>
<dbReference type="HOGENOM" id="CLU_2553319_0_0_11"/>
<reference evidence="1 2" key="1">
    <citation type="journal article" date="2007" name="Genome Res.">
        <title>Genome characteristics of facultatively symbiotic Frankia sp. strains reflect host range and host plant biogeography.</title>
        <authorList>
            <person name="Normand P."/>
            <person name="Lapierre P."/>
            <person name="Tisa L.S."/>
            <person name="Gogarten J.P."/>
            <person name="Alloisio N."/>
            <person name="Bagnarol E."/>
            <person name="Bassi C.A."/>
            <person name="Berry A.M."/>
            <person name="Bickhart D.M."/>
            <person name="Choisne N."/>
            <person name="Couloux A."/>
            <person name="Cournoyer B."/>
            <person name="Cruveiller S."/>
            <person name="Daubin V."/>
            <person name="Demange N."/>
            <person name="Francino M.P."/>
            <person name="Goltsman E."/>
            <person name="Huang Y."/>
            <person name="Kopp O.R."/>
            <person name="Labarre L."/>
            <person name="Lapidus A."/>
            <person name="Lavire C."/>
            <person name="Marechal J."/>
            <person name="Martinez M."/>
            <person name="Mastronunzio J.E."/>
            <person name="Mullin B.C."/>
            <person name="Niemann J."/>
            <person name="Pujic P."/>
            <person name="Rawnsley T."/>
            <person name="Rouy Z."/>
            <person name="Schenowitz C."/>
            <person name="Sellstedt A."/>
            <person name="Tavares F."/>
            <person name="Tomkins J.P."/>
            <person name="Vallenet D."/>
            <person name="Valverde C."/>
            <person name="Wall L.G."/>
            <person name="Wang Y."/>
            <person name="Medigue C."/>
            <person name="Benson D.R."/>
        </authorList>
    </citation>
    <scope>NUCLEOTIDE SEQUENCE [LARGE SCALE GENOMIC DNA]</scope>
    <source>
        <strain evidence="2">DSM 45818 / CECT 9043 / CcI3</strain>
    </source>
</reference>
<dbReference type="EMBL" id="CP000249">
    <property type="protein sequence ID" value="ABD13476.1"/>
    <property type="molecule type" value="Genomic_DNA"/>
</dbReference>
<organism evidence="1 2">
    <name type="scientific">Frankia casuarinae (strain DSM 45818 / CECT 9043 / HFP020203 / CcI3)</name>
    <dbReference type="NCBI Taxonomy" id="106370"/>
    <lineage>
        <taxon>Bacteria</taxon>
        <taxon>Bacillati</taxon>
        <taxon>Actinomycetota</taxon>
        <taxon>Actinomycetes</taxon>
        <taxon>Frankiales</taxon>
        <taxon>Frankiaceae</taxon>
        <taxon>Frankia</taxon>
    </lineage>
</organism>
<accession>Q2J5G6</accession>
<sequence length="82" mass="8485">MTMMTAGGGMTTTGIGPGPGSVIGPGGLVTPLGAWALVVPGVQVVAPFVDLRWMADYARMRGIPATEYWALPFLGRRVVAVL</sequence>
<protein>
    <submittedName>
        <fullName evidence="1">Uncharacterized protein</fullName>
    </submittedName>
</protein>
<name>Q2J5G6_FRACC</name>
<dbReference type="RefSeq" id="WP_011438491.1">
    <property type="nucleotide sequence ID" value="NC_007777.1"/>
</dbReference>
<keyword evidence="2" id="KW-1185">Reference proteome</keyword>
<dbReference type="AlphaFoldDB" id="Q2J5G6"/>
<evidence type="ECO:0000313" key="2">
    <source>
        <dbReference type="Proteomes" id="UP000001937"/>
    </source>
</evidence>
<dbReference type="Proteomes" id="UP000001937">
    <property type="component" value="Chromosome"/>
</dbReference>